<keyword evidence="4" id="KW-1185">Reference proteome</keyword>
<feature type="region of interest" description="Disordered" evidence="1">
    <location>
        <begin position="1"/>
        <end position="83"/>
    </location>
</feature>
<evidence type="ECO:0000313" key="2">
    <source>
        <dbReference type="EMBL" id="KAG0445820.1"/>
    </source>
</evidence>
<reference evidence="4 5" key="1">
    <citation type="journal article" date="2020" name="Nat. Food">
        <title>A phased Vanilla planifolia genome enables genetic improvement of flavour and production.</title>
        <authorList>
            <person name="Hasing T."/>
            <person name="Tang H."/>
            <person name="Brym M."/>
            <person name="Khazi F."/>
            <person name="Huang T."/>
            <person name="Chambers A.H."/>
        </authorList>
    </citation>
    <scope>NUCLEOTIDE SEQUENCE [LARGE SCALE GENOMIC DNA]</scope>
    <source>
        <tissue evidence="2">Leaf</tissue>
    </source>
</reference>
<gene>
    <name evidence="3" type="ORF">HPP92_029131</name>
    <name evidence="2" type="ORF">HPP92_029142</name>
</gene>
<protein>
    <submittedName>
        <fullName evidence="2">Uncharacterized protein</fullName>
    </submittedName>
</protein>
<dbReference type="Proteomes" id="UP000636800">
    <property type="component" value="Unassembled WGS sequence"/>
</dbReference>
<evidence type="ECO:0000313" key="4">
    <source>
        <dbReference type="Proteomes" id="UP000636800"/>
    </source>
</evidence>
<feature type="compositionally biased region" description="Polar residues" evidence="1">
    <location>
        <begin position="23"/>
        <end position="36"/>
    </location>
</feature>
<dbReference type="Proteomes" id="UP000639772">
    <property type="component" value="Unassembled WGS sequence"/>
</dbReference>
<sequence length="111" mass="12785">PSSTYPHRPRHSQALSARPFPSLSVSNPRYQNTSSRHYMYASLPNSQPPRRSHSIRNLPPSLSSRATSSSSSDHKESSVKEVEEIQRWRWDEEGGENRWKADLHFWLPAVC</sequence>
<accession>A0A835P2V5</accession>
<dbReference type="EMBL" id="JADCNM010000646">
    <property type="protein sequence ID" value="KAG0445820.1"/>
    <property type="molecule type" value="Genomic_DNA"/>
</dbReference>
<dbReference type="AlphaFoldDB" id="A0A835P2V5"/>
<comment type="caution">
    <text evidence="2">The sequence shown here is derived from an EMBL/GenBank/DDBJ whole genome shotgun (WGS) entry which is preliminary data.</text>
</comment>
<evidence type="ECO:0000313" key="3">
    <source>
        <dbReference type="EMBL" id="KAG0445843.1"/>
    </source>
</evidence>
<dbReference type="EMBL" id="JADCNL010000645">
    <property type="protein sequence ID" value="KAG0445843.1"/>
    <property type="molecule type" value="Genomic_DNA"/>
</dbReference>
<feature type="non-terminal residue" evidence="2">
    <location>
        <position position="1"/>
    </location>
</feature>
<evidence type="ECO:0000256" key="1">
    <source>
        <dbReference type="SAM" id="MobiDB-lite"/>
    </source>
</evidence>
<proteinExistence type="predicted"/>
<name>A0A835P2V5_VANPL</name>
<feature type="compositionally biased region" description="Basic and acidic residues" evidence="1">
    <location>
        <begin position="72"/>
        <end position="83"/>
    </location>
</feature>
<organism evidence="2 5">
    <name type="scientific">Vanilla planifolia</name>
    <name type="common">Vanilla</name>
    <dbReference type="NCBI Taxonomy" id="51239"/>
    <lineage>
        <taxon>Eukaryota</taxon>
        <taxon>Viridiplantae</taxon>
        <taxon>Streptophyta</taxon>
        <taxon>Embryophyta</taxon>
        <taxon>Tracheophyta</taxon>
        <taxon>Spermatophyta</taxon>
        <taxon>Magnoliopsida</taxon>
        <taxon>Liliopsida</taxon>
        <taxon>Asparagales</taxon>
        <taxon>Orchidaceae</taxon>
        <taxon>Vanilloideae</taxon>
        <taxon>Vanilleae</taxon>
        <taxon>Vanilla</taxon>
    </lineage>
</organism>
<feature type="compositionally biased region" description="Low complexity" evidence="1">
    <location>
        <begin position="61"/>
        <end position="71"/>
    </location>
</feature>
<evidence type="ECO:0000313" key="5">
    <source>
        <dbReference type="Proteomes" id="UP000639772"/>
    </source>
</evidence>